<dbReference type="EMBL" id="JAYMGO010000010">
    <property type="protein sequence ID" value="KAL1266845.1"/>
    <property type="molecule type" value="Genomic_DNA"/>
</dbReference>
<accession>A0ABR3MQJ5</accession>
<protein>
    <submittedName>
        <fullName evidence="1">Uncharacterized protein</fullName>
    </submittedName>
</protein>
<evidence type="ECO:0000313" key="1">
    <source>
        <dbReference type="EMBL" id="KAL1266845.1"/>
    </source>
</evidence>
<organism evidence="1 2">
    <name type="scientific">Cirrhinus molitorella</name>
    <name type="common">mud carp</name>
    <dbReference type="NCBI Taxonomy" id="172907"/>
    <lineage>
        <taxon>Eukaryota</taxon>
        <taxon>Metazoa</taxon>
        <taxon>Chordata</taxon>
        <taxon>Craniata</taxon>
        <taxon>Vertebrata</taxon>
        <taxon>Euteleostomi</taxon>
        <taxon>Actinopterygii</taxon>
        <taxon>Neopterygii</taxon>
        <taxon>Teleostei</taxon>
        <taxon>Ostariophysi</taxon>
        <taxon>Cypriniformes</taxon>
        <taxon>Cyprinidae</taxon>
        <taxon>Labeoninae</taxon>
        <taxon>Labeonini</taxon>
        <taxon>Cirrhinus</taxon>
    </lineage>
</organism>
<comment type="caution">
    <text evidence="1">The sequence shown here is derived from an EMBL/GenBank/DDBJ whole genome shotgun (WGS) entry which is preliminary data.</text>
</comment>
<gene>
    <name evidence="1" type="ORF">QQF64_002520</name>
</gene>
<proteinExistence type="predicted"/>
<evidence type="ECO:0000313" key="2">
    <source>
        <dbReference type="Proteomes" id="UP001558613"/>
    </source>
</evidence>
<dbReference type="Proteomes" id="UP001558613">
    <property type="component" value="Unassembled WGS sequence"/>
</dbReference>
<sequence>MPNFSQFLATNPRHSLIRLFYQLPSSTPAESKDHPLFAFCLSLNVLYCKIPLFPSSVHSCPITNPVLRPQLQPLAPPSPGNLFLTSSYTLNFHLYSQ</sequence>
<name>A0ABR3MQJ5_9TELE</name>
<keyword evidence="2" id="KW-1185">Reference proteome</keyword>
<reference evidence="1 2" key="1">
    <citation type="submission" date="2023-09" db="EMBL/GenBank/DDBJ databases">
        <authorList>
            <person name="Wang M."/>
        </authorList>
    </citation>
    <scope>NUCLEOTIDE SEQUENCE [LARGE SCALE GENOMIC DNA]</scope>
    <source>
        <strain evidence="1">GT-2023</strain>
        <tissue evidence="1">Liver</tissue>
    </source>
</reference>